<keyword evidence="4" id="KW-0456">Lyase</keyword>
<evidence type="ECO:0000256" key="2">
    <source>
        <dbReference type="ARBA" id="ARBA00006333"/>
    </source>
</evidence>
<gene>
    <name evidence="5" type="ORF">IFM46972_03619</name>
</gene>
<sequence length="402" mass="45776">MTDFLVHEHLVRPGEKRTPTQDTHIPVHLPQLFVLFLSENPVVNPHYEEVRKESEEWLAKSVTYPNECSFDERSRRILSKTDFSYFCSVAAPDAGPEELRTVCDWGNWVFPFDDSTSLPTFVARVLSLSLKVFDNGGLKDDPARAQQLIDSLLAGMRDEGAQRPSGGDSPLVRVHNTVWQRVAQVWSLLTYFWFGQFADETQASPVGVRRRFAASMGEYCKGSIEQVRTCSMGRYPSLDEMLVLRRQSAGVAPLFALVEYAHKLDIPDHVFECRSIKEIERIGVDLVLLQNDILSYCKEEKEGVTHNVVAICRHSGMPAQMAFNYIGNMLVARYRDWYLALAELPSWGEKVDAQVQQYIRGVQNVVMANLNWSFRSGRYFGDAKDIVRKSMVVRVKRQSADV</sequence>
<evidence type="ECO:0000256" key="4">
    <source>
        <dbReference type="RuleBase" id="RU366034"/>
    </source>
</evidence>
<evidence type="ECO:0000313" key="6">
    <source>
        <dbReference type="Proteomes" id="UP000465221"/>
    </source>
</evidence>
<dbReference type="PANTHER" id="PTHR35201">
    <property type="entry name" value="TERPENE SYNTHASE"/>
    <property type="match status" value="1"/>
</dbReference>
<evidence type="ECO:0000313" key="5">
    <source>
        <dbReference type="EMBL" id="GFF32648.1"/>
    </source>
</evidence>
<dbReference type="SUPFAM" id="SSF48576">
    <property type="entry name" value="Terpenoid synthases"/>
    <property type="match status" value="1"/>
</dbReference>
<dbReference type="GO" id="GO:0046872">
    <property type="term" value="F:metal ion binding"/>
    <property type="evidence" value="ECO:0007669"/>
    <property type="project" value="UniProtKB-KW"/>
</dbReference>
<keyword evidence="3 4" id="KW-0460">Magnesium</keyword>
<comment type="similarity">
    <text evidence="2 4">Belongs to the terpene synthase family.</text>
</comment>
<dbReference type="GO" id="GO:0008299">
    <property type="term" value="P:isoprenoid biosynthetic process"/>
    <property type="evidence" value="ECO:0007669"/>
    <property type="project" value="UniProtKB-ARBA"/>
</dbReference>
<comment type="cofactor">
    <cofactor evidence="1 4">
        <name>Mg(2+)</name>
        <dbReference type="ChEBI" id="CHEBI:18420"/>
    </cofactor>
</comment>
<accession>A0A8H3NML0</accession>
<dbReference type="EMBL" id="BLKC01000019">
    <property type="protein sequence ID" value="GFF32648.1"/>
    <property type="molecule type" value="Genomic_DNA"/>
</dbReference>
<dbReference type="InterPro" id="IPR034686">
    <property type="entry name" value="Terpene_cyclase-like_2"/>
</dbReference>
<organism evidence="5 6">
    <name type="scientific">Aspergillus udagawae</name>
    <dbReference type="NCBI Taxonomy" id="91492"/>
    <lineage>
        <taxon>Eukaryota</taxon>
        <taxon>Fungi</taxon>
        <taxon>Dikarya</taxon>
        <taxon>Ascomycota</taxon>
        <taxon>Pezizomycotina</taxon>
        <taxon>Eurotiomycetes</taxon>
        <taxon>Eurotiomycetidae</taxon>
        <taxon>Eurotiales</taxon>
        <taxon>Aspergillaceae</taxon>
        <taxon>Aspergillus</taxon>
        <taxon>Aspergillus subgen. Fumigati</taxon>
    </lineage>
</organism>
<name>A0A8H3NML0_9EURO</name>
<dbReference type="Gene3D" id="1.10.600.10">
    <property type="entry name" value="Farnesyl Diphosphate Synthase"/>
    <property type="match status" value="1"/>
</dbReference>
<dbReference type="GO" id="GO:0010333">
    <property type="term" value="F:terpene synthase activity"/>
    <property type="evidence" value="ECO:0007669"/>
    <property type="project" value="InterPro"/>
</dbReference>
<proteinExistence type="inferred from homology"/>
<dbReference type="Proteomes" id="UP000465221">
    <property type="component" value="Unassembled WGS sequence"/>
</dbReference>
<dbReference type="SFLD" id="SFLDG01020">
    <property type="entry name" value="Terpene_Cyclase_Like_2"/>
    <property type="match status" value="1"/>
</dbReference>
<protein>
    <recommendedName>
        <fullName evidence="4">Terpene synthase</fullName>
        <ecNumber evidence="4">4.2.3.-</ecNumber>
    </recommendedName>
</protein>
<dbReference type="SFLD" id="SFLDS00005">
    <property type="entry name" value="Isoprenoid_Synthase_Type_I"/>
    <property type="match status" value="1"/>
</dbReference>
<dbReference type="InterPro" id="IPR008949">
    <property type="entry name" value="Isoprenoid_synthase_dom_sf"/>
</dbReference>
<dbReference type="AlphaFoldDB" id="A0A8H3NML0"/>
<dbReference type="Pfam" id="PF19086">
    <property type="entry name" value="Terpene_syn_C_2"/>
    <property type="match status" value="1"/>
</dbReference>
<comment type="caution">
    <text evidence="5">The sequence shown here is derived from an EMBL/GenBank/DDBJ whole genome shotgun (WGS) entry which is preliminary data.</text>
</comment>
<dbReference type="EC" id="4.2.3.-" evidence="4"/>
<reference evidence="5 6" key="1">
    <citation type="submission" date="2020-01" db="EMBL/GenBank/DDBJ databases">
        <title>Draft genome sequence of Aspergillus udagawae IFM 46972.</title>
        <authorList>
            <person name="Takahashi H."/>
            <person name="Yaguchi T."/>
        </authorList>
    </citation>
    <scope>NUCLEOTIDE SEQUENCE [LARGE SCALE GENOMIC DNA]</scope>
    <source>
        <strain evidence="5 6">IFM 46972</strain>
    </source>
</reference>
<evidence type="ECO:0000256" key="3">
    <source>
        <dbReference type="ARBA" id="ARBA00022842"/>
    </source>
</evidence>
<evidence type="ECO:0000256" key="1">
    <source>
        <dbReference type="ARBA" id="ARBA00001946"/>
    </source>
</evidence>
<keyword evidence="4" id="KW-0479">Metal-binding</keyword>
<dbReference type="PANTHER" id="PTHR35201:SF4">
    <property type="entry name" value="BETA-PINACENE SYNTHASE-RELATED"/>
    <property type="match status" value="1"/>
</dbReference>